<dbReference type="EMBL" id="CP002108">
    <property type="protein sequence ID" value="ADR24442.1"/>
    <property type="molecule type" value="Genomic_DNA"/>
</dbReference>
<accession>E4PUP4</accession>
<organism evidence="1 2">
    <name type="scientific">Mycoplasma leachii (strain DSM 21131 / NCTC 10133 / N29 / PG50)</name>
    <dbReference type="NCBI Taxonomy" id="880447"/>
    <lineage>
        <taxon>Bacteria</taxon>
        <taxon>Bacillati</taxon>
        <taxon>Mycoplasmatota</taxon>
        <taxon>Mollicutes</taxon>
        <taxon>Mycoplasmataceae</taxon>
        <taxon>Mycoplasma</taxon>
    </lineage>
</organism>
<evidence type="ECO:0000313" key="2">
    <source>
        <dbReference type="Proteomes" id="UP000008712"/>
    </source>
</evidence>
<reference evidence="1 2" key="2">
    <citation type="journal article" date="2012" name="J. Bacteriol.">
        <title>Complete Genome Sequences of Mycoplasma leachii Strain PG50T and the Pathogenic Mycoplasma mycoides subsp. mycoides Small Colony Biotype Strain Gladysdale.</title>
        <authorList>
            <person name="Wise K.S."/>
            <person name="Calcutt M.J."/>
            <person name="Foecking M.F."/>
            <person name="Madupu R."/>
            <person name="Deboy R.T."/>
            <person name="Roske K."/>
            <person name="Hvinden M.L."/>
            <person name="Martin T.R."/>
            <person name="Durkin A.S."/>
            <person name="Glass J.I."/>
            <person name="Methe B.A."/>
        </authorList>
    </citation>
    <scope>NUCLEOTIDE SEQUENCE [LARGE SCALE GENOMIC DNA]</scope>
    <source>
        <strain evidence="2">DSM 21131 / NCTC 10133 / N29 / PG50</strain>
    </source>
</reference>
<sequence length="58" mass="7154">MLNLIIGYKIKNKFEEFNLFETKAYGEIIKMFKQYKKSKYWEKSIFGIKQELLKRINK</sequence>
<dbReference type="Proteomes" id="UP000008712">
    <property type="component" value="Chromosome"/>
</dbReference>
<dbReference type="AlphaFoldDB" id="E4PUP4"/>
<proteinExistence type="predicted"/>
<evidence type="ECO:0000313" key="1">
    <source>
        <dbReference type="EMBL" id="ADR24442.1"/>
    </source>
</evidence>
<dbReference type="HOGENOM" id="CLU_2974566_0_0_14"/>
<dbReference type="KEGG" id="mlc:MSB_A0641"/>
<name>E4PUP4_MYCLG</name>
<reference evidence="2" key="1">
    <citation type="submission" date="2010-07" db="EMBL/GenBank/DDBJ databases">
        <title>Genome sequence of Mycoplasma leachii PG50 MU clone A8.</title>
        <authorList>
            <person name="Wise K."/>
            <person name="Calcutt M.J."/>
            <person name="Foecking M.F."/>
            <person name="Madupu R."/>
            <person name="DeBoy R.T."/>
            <person name="Roske K."/>
            <person name="Martin T.R."/>
            <person name="Hvinden M.L."/>
            <person name="Durkin A.S."/>
            <person name="Glass J."/>
            <person name="Methe B.A."/>
        </authorList>
    </citation>
    <scope>NUCLEOTIDE SEQUENCE [LARGE SCALE GENOMIC DNA]</scope>
    <source>
        <strain evidence="2">DSM 21131 / NCTC 10133 / N29 / PG50</strain>
    </source>
</reference>
<gene>
    <name evidence="1" type="ordered locus">MSB_A0641</name>
</gene>
<protein>
    <submittedName>
        <fullName evidence="1">Conserved domain protein</fullName>
    </submittedName>
</protein>
<keyword evidence="2" id="KW-1185">Reference proteome</keyword>